<reference evidence="2 3" key="1">
    <citation type="submission" date="2007-06" db="EMBL/GenBank/DDBJ databases">
        <title>The Genome Sequence of Coccidioides posadasii RMSCC_3488.</title>
        <authorList>
            <consortium name="Coccidioides Genome Resources Consortium"/>
            <consortium name="The Broad Institute Genome Sequencing Platform"/>
            <person name="Henn M.R."/>
            <person name="Sykes S."/>
            <person name="Young S."/>
            <person name="Jaffe D."/>
            <person name="Berlin A."/>
            <person name="Alvarez P."/>
            <person name="Butler J."/>
            <person name="Gnerre S."/>
            <person name="Grabherr M."/>
            <person name="Mauceli E."/>
            <person name="Brockman W."/>
            <person name="Kodira C."/>
            <person name="Alvarado L."/>
            <person name="Zeng Q."/>
            <person name="Crawford M."/>
            <person name="Antoine C."/>
            <person name="Devon K."/>
            <person name="Galgiani J."/>
            <person name="Orsborn K."/>
            <person name="Lewis M.L."/>
            <person name="Nusbaum C."/>
            <person name="Galagan J."/>
            <person name="Birren B."/>
        </authorList>
    </citation>
    <scope>NUCLEOTIDE SEQUENCE [LARGE SCALE GENOMIC DNA]</scope>
    <source>
        <strain evidence="2 3">RMSCC 3488</strain>
    </source>
</reference>
<dbReference type="OrthoDB" id="27483at2759"/>
<sequence>MSDQHDGNPEQLGKFPMSLQEFAKAIRELMVKDCKIDACLDKFISRTYQLPGKKKGFPWIPVENLKEGEKPVDGSLLDQIEDDLLAELDSFIPEFCEEEFPDSATRDHKLDILEARLRKRWKEWLLWEKTAPSGDKELHKKLLEVRGTRDLNVQGVSVKQDKDDSRITSPGVGQLQLDELKSVVKDDQSEALFTCGGSIAITHSQDRCDVLRQSSPVTLYWSSKDGTICKTILPGSNADSNTGSFQRLVEDCTPATFGLGHQDVLDPSYRHAGKLDTGRFGTTFHPADFGILDSVEQTLLPNISSSLENALEFRRVRAELYKLNVYSGPSGLFRAHVDTPRSPNQFGSLVVCLPSPHQGGKLVVRHLGASVEFPWDDGSLSNIQWAAFYSDCEHEIERVTEGHRVTLTYNLFITEPLGASLLPNPLVDPRTLPLYARMKGLLAQADFMDEGGILGIFCSHSYPHTSKEANLLLPRKLKGADMALYATLKSLGLWVRIMPILHANIYERDYSSSCELREYRKQGYVNSTRKETTPRPLKLKYFHLFHSDDYVQDVHKRWQFLYKTRIPHGAGLRVNIVGTALHPMATSEWDYDTPFPEVLGSFWPSICISDINWINKPGSRKQALSHMVYGNEASTQTEYSSAAILAIIPPWDQRNSETLGN</sequence>
<evidence type="ECO:0000259" key="1">
    <source>
        <dbReference type="PROSITE" id="PS51471"/>
    </source>
</evidence>
<feature type="domain" description="Fe2OG dioxygenase" evidence="1">
    <location>
        <begin position="317"/>
        <end position="415"/>
    </location>
</feature>
<proteinExistence type="predicted"/>
<reference evidence="3" key="2">
    <citation type="journal article" date="2009" name="Genome Res.">
        <title>Comparative genomic analyses of the human fungal pathogens Coccidioides and their relatives.</title>
        <authorList>
            <person name="Sharpton T.J."/>
            <person name="Stajich J.E."/>
            <person name="Rounsley S.D."/>
            <person name="Gardner M.J."/>
            <person name="Wortman J.R."/>
            <person name="Jordar V.S."/>
            <person name="Maiti R."/>
            <person name="Kodira C.D."/>
            <person name="Neafsey D.E."/>
            <person name="Zeng Q."/>
            <person name="Hung C.-Y."/>
            <person name="McMahan C."/>
            <person name="Muszewska A."/>
            <person name="Grynberg M."/>
            <person name="Mandel M.A."/>
            <person name="Kellner E.M."/>
            <person name="Barker B.M."/>
            <person name="Galgiani J.N."/>
            <person name="Orbach M.J."/>
            <person name="Kirkland T.N."/>
            <person name="Cole G.T."/>
            <person name="Henn M.R."/>
            <person name="Birren B.W."/>
            <person name="Taylor J.W."/>
        </authorList>
    </citation>
    <scope>NUCLEOTIDE SEQUENCE [LARGE SCALE GENOMIC DNA]</scope>
    <source>
        <strain evidence="3">RMSCC 3488</strain>
    </source>
</reference>
<dbReference type="PANTHER" id="PTHR33099">
    <property type="entry name" value="FE2OG DIOXYGENASE DOMAIN-CONTAINING PROTEIN"/>
    <property type="match status" value="1"/>
</dbReference>
<evidence type="ECO:0000313" key="3">
    <source>
        <dbReference type="Proteomes" id="UP000054567"/>
    </source>
</evidence>
<reference evidence="3" key="3">
    <citation type="journal article" date="2010" name="Genome Res.">
        <title>Population genomic sequencing of Coccidioides fungi reveals recent hybridization and transposon control.</title>
        <authorList>
            <person name="Neafsey D.E."/>
            <person name="Barker B.M."/>
            <person name="Sharpton T.J."/>
            <person name="Stajich J.E."/>
            <person name="Park D.J."/>
            <person name="Whiston E."/>
            <person name="Hung C.-Y."/>
            <person name="McMahan C."/>
            <person name="White J."/>
            <person name="Sykes S."/>
            <person name="Heiman D."/>
            <person name="Young S."/>
            <person name="Zeng Q."/>
            <person name="Abouelleil A."/>
            <person name="Aftuck L."/>
            <person name="Bessette D."/>
            <person name="Brown A."/>
            <person name="FitzGerald M."/>
            <person name="Lui A."/>
            <person name="Macdonald J.P."/>
            <person name="Priest M."/>
            <person name="Orbach M.J."/>
            <person name="Galgiani J.N."/>
            <person name="Kirkland T.N."/>
            <person name="Cole G.T."/>
            <person name="Birren B.W."/>
            <person name="Henn M.R."/>
            <person name="Taylor J.W."/>
            <person name="Rounsley S.D."/>
        </authorList>
    </citation>
    <scope>NUCLEOTIDE SEQUENCE [LARGE SCALE GENOMIC DNA]</scope>
    <source>
        <strain evidence="3">RMSCC 3488</strain>
    </source>
</reference>
<accession>A0A0J6IES2</accession>
<protein>
    <recommendedName>
        <fullName evidence="1">Fe2OG dioxygenase domain-containing protein</fullName>
    </recommendedName>
</protein>
<dbReference type="InterPro" id="IPR005123">
    <property type="entry name" value="Oxoglu/Fe-dep_dioxygenase_dom"/>
</dbReference>
<dbReference type="EMBL" id="DS268112">
    <property type="protein sequence ID" value="KMM70257.1"/>
    <property type="molecule type" value="Genomic_DNA"/>
</dbReference>
<dbReference type="PROSITE" id="PS51471">
    <property type="entry name" value="FE2OG_OXY"/>
    <property type="match status" value="1"/>
</dbReference>
<dbReference type="PANTHER" id="PTHR33099:SF7">
    <property type="entry name" value="MYND-TYPE DOMAIN-CONTAINING PROTEIN"/>
    <property type="match status" value="1"/>
</dbReference>
<organism evidence="2 3">
    <name type="scientific">Coccidioides posadasii RMSCC 3488</name>
    <dbReference type="NCBI Taxonomy" id="454284"/>
    <lineage>
        <taxon>Eukaryota</taxon>
        <taxon>Fungi</taxon>
        <taxon>Dikarya</taxon>
        <taxon>Ascomycota</taxon>
        <taxon>Pezizomycotina</taxon>
        <taxon>Eurotiomycetes</taxon>
        <taxon>Eurotiomycetidae</taxon>
        <taxon>Onygenales</taxon>
        <taxon>Onygenaceae</taxon>
        <taxon>Coccidioides</taxon>
    </lineage>
</organism>
<dbReference type="Proteomes" id="UP000054567">
    <property type="component" value="Unassembled WGS sequence"/>
</dbReference>
<dbReference type="VEuPathDB" id="FungiDB:CPAG_06569"/>
<dbReference type="Gene3D" id="2.60.120.620">
    <property type="entry name" value="q2cbj1_9rhob like domain"/>
    <property type="match status" value="1"/>
</dbReference>
<evidence type="ECO:0000313" key="2">
    <source>
        <dbReference type="EMBL" id="KMM70257.1"/>
    </source>
</evidence>
<name>A0A0J6IES2_COCPO</name>
<dbReference type="AlphaFoldDB" id="A0A0J6IES2"/>
<gene>
    <name evidence="2" type="ORF">CPAG_06569</name>
</gene>